<keyword evidence="8" id="KW-0333">Golgi apparatus</keyword>
<protein>
    <recommendedName>
        <fullName evidence="8">Post-GPI attachment to proteins factor 3</fullName>
    </recommendedName>
</protein>
<dbReference type="Pfam" id="PF04080">
    <property type="entry name" value="Per1"/>
    <property type="match status" value="1"/>
</dbReference>
<comment type="caution">
    <text evidence="9">The sequence shown here is derived from an EMBL/GenBank/DDBJ whole genome shotgun (WGS) entry which is preliminary data.</text>
</comment>
<evidence type="ECO:0000256" key="4">
    <source>
        <dbReference type="ARBA" id="ARBA00022692"/>
    </source>
</evidence>
<evidence type="ECO:0000256" key="1">
    <source>
        <dbReference type="ARBA" id="ARBA00004127"/>
    </source>
</evidence>
<dbReference type="InterPro" id="IPR007217">
    <property type="entry name" value="Per1-like"/>
</dbReference>
<evidence type="ECO:0000256" key="3">
    <source>
        <dbReference type="ARBA" id="ARBA00022502"/>
    </source>
</evidence>
<comment type="similarity">
    <text evidence="2 8">Belongs to the PGAP3 family.</text>
</comment>
<dbReference type="GO" id="GO:0005789">
    <property type="term" value="C:endoplasmic reticulum membrane"/>
    <property type="evidence" value="ECO:0007669"/>
    <property type="project" value="TreeGrafter"/>
</dbReference>
<proteinExistence type="inferred from homology"/>
<dbReference type="PANTHER" id="PTHR13148">
    <property type="entry name" value="PER1-RELATED"/>
    <property type="match status" value="1"/>
</dbReference>
<dbReference type="Proteomes" id="UP001458880">
    <property type="component" value="Unassembled WGS sequence"/>
</dbReference>
<keyword evidence="6 8" id="KW-1133">Transmembrane helix</keyword>
<sequence length="323" mass="38954">MKWIFFSLVFSVFWYDFQCSLGNQSPFFYKCVSKCIDKHCLDYDGLEFRMKYPRPFYLDLLRWTCGDDCNYNCMWQTVDGFQERGYKVPQFFGKWPFIRFLGMQEPASTIFSLVNLYAHVRMMIRMQAELRPDTPLKWLWLGYGLVSCHAWIWSAIFHARDLPFTEIMDYSCAYSIVLTSCYTMFIRILRKYWKLNLVITFFFLTFFLDHVRYLTHGSFDYSYNMKVNVATGLLTVLCWLLWSFLNGKKLPYMWKIRSYVILVALSTLLELWDVPPLFWVFDCHSIWHLSTAPLHVLFYSFIIDDCKYLRNEDMKYEKLDVIE</sequence>
<keyword evidence="4 8" id="KW-0812">Transmembrane</keyword>
<feature type="transmembrane region" description="Helical" evidence="8">
    <location>
        <begin position="285"/>
        <end position="303"/>
    </location>
</feature>
<feature type="transmembrane region" description="Helical" evidence="8">
    <location>
        <begin position="227"/>
        <end position="247"/>
    </location>
</feature>
<dbReference type="AlphaFoldDB" id="A0AAW1K390"/>
<evidence type="ECO:0000256" key="2">
    <source>
        <dbReference type="ARBA" id="ARBA00006387"/>
    </source>
</evidence>
<feature type="transmembrane region" description="Helical" evidence="8">
    <location>
        <begin position="97"/>
        <end position="118"/>
    </location>
</feature>
<feature type="transmembrane region" description="Helical" evidence="8">
    <location>
        <begin position="195"/>
        <end position="215"/>
    </location>
</feature>
<dbReference type="GO" id="GO:0000139">
    <property type="term" value="C:Golgi membrane"/>
    <property type="evidence" value="ECO:0007669"/>
    <property type="project" value="UniProtKB-SubCell"/>
</dbReference>
<feature type="transmembrane region" description="Helical" evidence="8">
    <location>
        <begin position="168"/>
        <end position="188"/>
    </location>
</feature>
<feature type="transmembrane region" description="Helical" evidence="8">
    <location>
        <begin position="259"/>
        <end position="279"/>
    </location>
</feature>
<keyword evidence="10" id="KW-1185">Reference proteome</keyword>
<dbReference type="PANTHER" id="PTHR13148:SF0">
    <property type="entry name" value="POST-GPI ATTACHMENT TO PROTEINS FACTOR 3"/>
    <property type="match status" value="1"/>
</dbReference>
<dbReference type="GO" id="GO:0016788">
    <property type="term" value="F:hydrolase activity, acting on ester bonds"/>
    <property type="evidence" value="ECO:0007669"/>
    <property type="project" value="TreeGrafter"/>
</dbReference>
<gene>
    <name evidence="9" type="ORF">QE152_g24793</name>
</gene>
<dbReference type="EMBL" id="JASPKY010000260">
    <property type="protein sequence ID" value="KAK9712623.1"/>
    <property type="molecule type" value="Genomic_DNA"/>
</dbReference>
<reference evidence="9 10" key="1">
    <citation type="journal article" date="2024" name="BMC Genomics">
        <title>De novo assembly and annotation of Popillia japonica's genome with initial clues to its potential as an invasive pest.</title>
        <authorList>
            <person name="Cucini C."/>
            <person name="Boschi S."/>
            <person name="Funari R."/>
            <person name="Cardaioli E."/>
            <person name="Iannotti N."/>
            <person name="Marturano G."/>
            <person name="Paoli F."/>
            <person name="Bruttini M."/>
            <person name="Carapelli A."/>
            <person name="Frati F."/>
            <person name="Nardi F."/>
        </authorList>
    </citation>
    <scope>NUCLEOTIDE SEQUENCE [LARGE SCALE GENOMIC DNA]</scope>
    <source>
        <strain evidence="9">DMR45628</strain>
    </source>
</reference>
<accession>A0AAW1K390</accession>
<keyword evidence="3 8" id="KW-0337">GPI-anchor biosynthesis</keyword>
<name>A0AAW1K390_POPJA</name>
<feature type="transmembrane region" description="Helical" evidence="8">
    <location>
        <begin position="138"/>
        <end position="156"/>
    </location>
</feature>
<organism evidence="9 10">
    <name type="scientific">Popillia japonica</name>
    <name type="common">Japanese beetle</name>
    <dbReference type="NCBI Taxonomy" id="7064"/>
    <lineage>
        <taxon>Eukaryota</taxon>
        <taxon>Metazoa</taxon>
        <taxon>Ecdysozoa</taxon>
        <taxon>Arthropoda</taxon>
        <taxon>Hexapoda</taxon>
        <taxon>Insecta</taxon>
        <taxon>Pterygota</taxon>
        <taxon>Neoptera</taxon>
        <taxon>Endopterygota</taxon>
        <taxon>Coleoptera</taxon>
        <taxon>Polyphaga</taxon>
        <taxon>Scarabaeiformia</taxon>
        <taxon>Scarabaeidae</taxon>
        <taxon>Rutelinae</taxon>
        <taxon>Popillia</taxon>
    </lineage>
</organism>
<evidence type="ECO:0000313" key="9">
    <source>
        <dbReference type="EMBL" id="KAK9712623.1"/>
    </source>
</evidence>
<comment type="function">
    <text evidence="8">Involved in the lipid remodeling steps of GPI-anchor maturation.</text>
</comment>
<evidence type="ECO:0000256" key="5">
    <source>
        <dbReference type="ARBA" id="ARBA00022729"/>
    </source>
</evidence>
<keyword evidence="7 8" id="KW-0472">Membrane</keyword>
<evidence type="ECO:0000256" key="6">
    <source>
        <dbReference type="ARBA" id="ARBA00022989"/>
    </source>
</evidence>
<feature type="signal peptide" evidence="8">
    <location>
        <begin position="1"/>
        <end position="22"/>
    </location>
</feature>
<evidence type="ECO:0000256" key="8">
    <source>
        <dbReference type="RuleBase" id="RU365066"/>
    </source>
</evidence>
<comment type="subcellular location">
    <subcellularLocation>
        <location evidence="1">Endomembrane system</location>
        <topology evidence="1">Multi-pass membrane protein</topology>
    </subcellularLocation>
    <subcellularLocation>
        <location evidence="8">Golgi apparatus membrane</location>
        <topology evidence="8">Multi-pass membrane protein</topology>
    </subcellularLocation>
</comment>
<evidence type="ECO:0000313" key="10">
    <source>
        <dbReference type="Proteomes" id="UP001458880"/>
    </source>
</evidence>
<keyword evidence="5 8" id="KW-0732">Signal</keyword>
<feature type="chain" id="PRO_5043085585" description="Post-GPI attachment to proteins factor 3" evidence="8">
    <location>
        <begin position="23"/>
        <end position="323"/>
    </location>
</feature>
<dbReference type="GO" id="GO:0006506">
    <property type="term" value="P:GPI anchor biosynthetic process"/>
    <property type="evidence" value="ECO:0007669"/>
    <property type="project" value="UniProtKB-KW"/>
</dbReference>
<evidence type="ECO:0000256" key="7">
    <source>
        <dbReference type="ARBA" id="ARBA00023136"/>
    </source>
</evidence>